<evidence type="ECO:0000256" key="3">
    <source>
        <dbReference type="ARBA" id="ARBA00022692"/>
    </source>
</evidence>
<feature type="transmembrane region" description="Helical" evidence="7">
    <location>
        <begin position="358"/>
        <end position="375"/>
    </location>
</feature>
<dbReference type="Pfam" id="PF04024">
    <property type="entry name" value="PspC"/>
    <property type="match status" value="1"/>
</dbReference>
<feature type="transmembrane region" description="Helical" evidence="7">
    <location>
        <begin position="157"/>
        <end position="174"/>
    </location>
</feature>
<keyword evidence="3 7" id="KW-0812">Transmembrane</keyword>
<dbReference type="AlphaFoldDB" id="A0A6G2BEZ1"/>
<feature type="domain" description="Phage shock protein PspC N-terminal" evidence="8">
    <location>
        <begin position="57"/>
        <end position="112"/>
    </location>
</feature>
<keyword evidence="10" id="KW-1185">Reference proteome</keyword>
<keyword evidence="4 7" id="KW-1133">Transmembrane helix</keyword>
<feature type="compositionally biased region" description="Low complexity" evidence="6">
    <location>
        <begin position="246"/>
        <end position="257"/>
    </location>
</feature>
<dbReference type="Proteomes" id="UP000473014">
    <property type="component" value="Unassembled WGS sequence"/>
</dbReference>
<feature type="region of interest" description="Disordered" evidence="6">
    <location>
        <begin position="1"/>
        <end position="61"/>
    </location>
</feature>
<feature type="compositionally biased region" description="Gly residues" evidence="6">
    <location>
        <begin position="26"/>
        <end position="40"/>
    </location>
</feature>
<organism evidence="9 10">
    <name type="scientific">Streptomyces taklimakanensis</name>
    <dbReference type="NCBI Taxonomy" id="2569853"/>
    <lineage>
        <taxon>Bacteria</taxon>
        <taxon>Bacillati</taxon>
        <taxon>Actinomycetota</taxon>
        <taxon>Actinomycetes</taxon>
        <taxon>Kitasatosporales</taxon>
        <taxon>Streptomycetaceae</taxon>
        <taxon>Streptomyces</taxon>
    </lineage>
</organism>
<feature type="transmembrane region" description="Helical" evidence="7">
    <location>
        <begin position="328"/>
        <end position="351"/>
    </location>
</feature>
<dbReference type="InterPro" id="IPR007168">
    <property type="entry name" value="Phageshock_PspC_N"/>
</dbReference>
<proteinExistence type="predicted"/>
<feature type="compositionally biased region" description="Basic and acidic residues" evidence="6">
    <location>
        <begin position="1"/>
        <end position="14"/>
    </location>
</feature>
<sequence>MRDAQPHDPHDDRPPGGGSAATPSGSAGGTAPGGSGGSGEPPGTPDGSGREPEARPRLVRSRHHKVVSGVCGGLGRHYDLDPVVFRVPLAVLSAVGGLGLLFYGFAWLFVPLEGEDENEGRRLLSGRVEGSALSAVLCALVGSGLFLASMGNDSGRVQLFSVLLVGAVAGAAHWSQQRRRAVATEAEGRPTDPVAAHAAAEAPPEAKAPPAPAGPSWWREPLTKEGRPGRPHDTGYLWGPEDEPTAADPYAAPASSPWGPWDPDGDGGNGGGKSGRGSGGTAVGGASGNAAGNVPRGRRSLGGLVLLLAAVAAVAGTAAAWSSQSLGTALSVGLGCALGVFGLGTAVSAFYGRVGGGTVAAIVCTGALLAGAVALPKDISTEWTEAYWHPPSAASVRDRYELGTGSAVLDLSEVEMEKGTTLRTSVEVGAGEALVLVPEDIGVRLDVEVDAGGYRLSELPGAAGGWSEERGGGFGVTDRRTLPPAGGGEPDGVLELRLRVGVGEAEVVQHATGEGR</sequence>
<feature type="transmembrane region" description="Helical" evidence="7">
    <location>
        <begin position="301"/>
        <end position="322"/>
    </location>
</feature>
<dbReference type="EMBL" id="WIXO01000001">
    <property type="protein sequence ID" value="MTE20633.1"/>
    <property type="molecule type" value="Genomic_DNA"/>
</dbReference>
<evidence type="ECO:0000256" key="4">
    <source>
        <dbReference type="ARBA" id="ARBA00022989"/>
    </source>
</evidence>
<comment type="caution">
    <text evidence="9">The sequence shown here is derived from an EMBL/GenBank/DDBJ whole genome shotgun (WGS) entry which is preliminary data.</text>
</comment>
<name>A0A6G2BEZ1_9ACTN</name>
<evidence type="ECO:0000256" key="7">
    <source>
        <dbReference type="SAM" id="Phobius"/>
    </source>
</evidence>
<dbReference type="PANTHER" id="PTHR33885">
    <property type="entry name" value="PHAGE SHOCK PROTEIN C"/>
    <property type="match status" value="1"/>
</dbReference>
<feature type="compositionally biased region" description="Gly residues" evidence="6">
    <location>
        <begin position="266"/>
        <end position="287"/>
    </location>
</feature>
<dbReference type="InterPro" id="IPR052027">
    <property type="entry name" value="PspC"/>
</dbReference>
<evidence type="ECO:0000313" key="9">
    <source>
        <dbReference type="EMBL" id="MTE20633.1"/>
    </source>
</evidence>
<reference evidence="9 10" key="1">
    <citation type="submission" date="2019-11" db="EMBL/GenBank/DDBJ databases">
        <authorList>
            <person name="Yuan L."/>
        </authorList>
    </citation>
    <scope>NUCLEOTIDE SEQUENCE [LARGE SCALE GENOMIC DNA]</scope>
    <source>
        <strain evidence="9 10">TRM43335</strain>
    </source>
</reference>
<accession>A0A6G2BEZ1</accession>
<dbReference type="OrthoDB" id="3535301at2"/>
<evidence type="ECO:0000256" key="2">
    <source>
        <dbReference type="ARBA" id="ARBA00022475"/>
    </source>
</evidence>
<feature type="transmembrane region" description="Helical" evidence="7">
    <location>
        <begin position="89"/>
        <end position="110"/>
    </location>
</feature>
<feature type="region of interest" description="Disordered" evidence="6">
    <location>
        <begin position="180"/>
        <end position="294"/>
    </location>
</feature>
<feature type="compositionally biased region" description="Low complexity" evidence="6">
    <location>
        <begin position="193"/>
        <end position="205"/>
    </location>
</feature>
<evidence type="ECO:0000256" key="5">
    <source>
        <dbReference type="ARBA" id="ARBA00023136"/>
    </source>
</evidence>
<keyword evidence="5 7" id="KW-0472">Membrane</keyword>
<dbReference type="GO" id="GO:0005886">
    <property type="term" value="C:plasma membrane"/>
    <property type="evidence" value="ECO:0007669"/>
    <property type="project" value="UniProtKB-SubCell"/>
</dbReference>
<evidence type="ECO:0000313" key="10">
    <source>
        <dbReference type="Proteomes" id="UP000473014"/>
    </source>
</evidence>
<evidence type="ECO:0000256" key="1">
    <source>
        <dbReference type="ARBA" id="ARBA00004162"/>
    </source>
</evidence>
<evidence type="ECO:0000256" key="6">
    <source>
        <dbReference type="SAM" id="MobiDB-lite"/>
    </source>
</evidence>
<feature type="compositionally biased region" description="Basic and acidic residues" evidence="6">
    <location>
        <begin position="221"/>
        <end position="233"/>
    </location>
</feature>
<keyword evidence="2" id="KW-1003">Cell membrane</keyword>
<protein>
    <submittedName>
        <fullName evidence="9">PspC domain-containing protein</fullName>
    </submittedName>
</protein>
<comment type="subcellular location">
    <subcellularLocation>
        <location evidence="1">Cell membrane</location>
        <topology evidence="1">Single-pass membrane protein</topology>
    </subcellularLocation>
</comment>
<dbReference type="PANTHER" id="PTHR33885:SF3">
    <property type="entry name" value="PHAGE SHOCK PROTEIN C"/>
    <property type="match status" value="1"/>
</dbReference>
<gene>
    <name evidence="9" type="ORF">F0L17_16260</name>
</gene>
<evidence type="ECO:0000259" key="8">
    <source>
        <dbReference type="Pfam" id="PF04024"/>
    </source>
</evidence>
<feature type="transmembrane region" description="Helical" evidence="7">
    <location>
        <begin position="131"/>
        <end position="151"/>
    </location>
</feature>